<dbReference type="Proteomes" id="UP001595858">
    <property type="component" value="Unassembled WGS sequence"/>
</dbReference>
<gene>
    <name evidence="2" type="ORF">ACFPCZ_06665</name>
</gene>
<proteinExistence type="predicted"/>
<evidence type="ECO:0000256" key="1">
    <source>
        <dbReference type="SAM" id="MobiDB-lite"/>
    </source>
</evidence>
<feature type="region of interest" description="Disordered" evidence="1">
    <location>
        <begin position="8"/>
        <end position="40"/>
    </location>
</feature>
<name>A0ABV9SJ68_9ACTN</name>
<keyword evidence="3" id="KW-1185">Reference proteome</keyword>
<dbReference type="RefSeq" id="WP_344139825.1">
    <property type="nucleotide sequence ID" value="NZ_BAAAQI010000001.1"/>
</dbReference>
<comment type="caution">
    <text evidence="2">The sequence shown here is derived from an EMBL/GenBank/DDBJ whole genome shotgun (WGS) entry which is preliminary data.</text>
</comment>
<protein>
    <recommendedName>
        <fullName evidence="4">Secreted protein/lipoprotein</fullName>
    </recommendedName>
</protein>
<organism evidence="2 3">
    <name type="scientific">Streptomonospora arabica</name>
    <dbReference type="NCBI Taxonomy" id="412417"/>
    <lineage>
        <taxon>Bacteria</taxon>
        <taxon>Bacillati</taxon>
        <taxon>Actinomycetota</taxon>
        <taxon>Actinomycetes</taxon>
        <taxon>Streptosporangiales</taxon>
        <taxon>Nocardiopsidaceae</taxon>
        <taxon>Streptomonospora</taxon>
    </lineage>
</organism>
<dbReference type="EMBL" id="JBHSIY010000006">
    <property type="protein sequence ID" value="MFC4866307.1"/>
    <property type="molecule type" value="Genomic_DNA"/>
</dbReference>
<evidence type="ECO:0000313" key="3">
    <source>
        <dbReference type="Proteomes" id="UP001595858"/>
    </source>
</evidence>
<evidence type="ECO:0008006" key="4">
    <source>
        <dbReference type="Google" id="ProtNLM"/>
    </source>
</evidence>
<feature type="compositionally biased region" description="Low complexity" evidence="1">
    <location>
        <begin position="16"/>
        <end position="37"/>
    </location>
</feature>
<accession>A0ABV9SJ68</accession>
<reference evidence="3" key="1">
    <citation type="journal article" date="2019" name="Int. J. Syst. Evol. Microbiol.">
        <title>The Global Catalogue of Microorganisms (GCM) 10K type strain sequencing project: providing services to taxonomists for standard genome sequencing and annotation.</title>
        <authorList>
            <consortium name="The Broad Institute Genomics Platform"/>
            <consortium name="The Broad Institute Genome Sequencing Center for Infectious Disease"/>
            <person name="Wu L."/>
            <person name="Ma J."/>
        </authorList>
    </citation>
    <scope>NUCLEOTIDE SEQUENCE [LARGE SCALE GENOMIC DNA]</scope>
    <source>
        <strain evidence="3">CGMCC 4.7304</strain>
    </source>
</reference>
<sequence length="168" mass="17613">MLTALVLAGCTPSGNAPATPSAPPSATQSSPSASADDQALDAYNSMWDVIAEQSHSSDPDVTALEPYATGQALEFAQSNLEERAADGVIARGQPSHSPEVTAVDVEDGTAEISDCVDTTAWLQEDAETGELIDEKKEEPLRRQAEAVVQKDGITWKVSELLLGQIGSC</sequence>
<evidence type="ECO:0000313" key="2">
    <source>
        <dbReference type="EMBL" id="MFC4866307.1"/>
    </source>
</evidence>